<proteinExistence type="predicted"/>
<keyword evidence="2" id="KW-1185">Reference proteome</keyword>
<gene>
    <name evidence="1" type="ORF">RFI_04882</name>
</gene>
<comment type="caution">
    <text evidence="1">The sequence shown here is derived from an EMBL/GenBank/DDBJ whole genome shotgun (WGS) entry which is preliminary data.</text>
</comment>
<name>X6P270_RETFI</name>
<reference evidence="1 2" key="1">
    <citation type="journal article" date="2013" name="Curr. Biol.">
        <title>The Genome of the Foraminiferan Reticulomyxa filosa.</title>
        <authorList>
            <person name="Glockner G."/>
            <person name="Hulsmann N."/>
            <person name="Schleicher M."/>
            <person name="Noegel A.A."/>
            <person name="Eichinger L."/>
            <person name="Gallinger C."/>
            <person name="Pawlowski J."/>
            <person name="Sierra R."/>
            <person name="Euteneuer U."/>
            <person name="Pillet L."/>
            <person name="Moustafa A."/>
            <person name="Platzer M."/>
            <person name="Groth M."/>
            <person name="Szafranski K."/>
            <person name="Schliwa M."/>
        </authorList>
    </citation>
    <scope>NUCLEOTIDE SEQUENCE [LARGE SCALE GENOMIC DNA]</scope>
</reference>
<evidence type="ECO:0000313" key="2">
    <source>
        <dbReference type="Proteomes" id="UP000023152"/>
    </source>
</evidence>
<dbReference type="EMBL" id="ASPP01004373">
    <property type="protein sequence ID" value="ETO32233.1"/>
    <property type="molecule type" value="Genomic_DNA"/>
</dbReference>
<sequence length="152" mass="18011">MILSQGQLSIVFEHLMEKLIDNLDEIHLDTTFKYLMNGLKHRKQHVYKLFFALLTAKPMKWRIQKCLLLQLQLQLYRKQLSNDVSNYLMNGLKYDSTWKGLNNKLDDKKEDILKCKEKQFDNIIDCWIDELKGEDEDACRTCAESIVNLLKV</sequence>
<accession>X6P270</accession>
<dbReference type="Proteomes" id="UP000023152">
    <property type="component" value="Unassembled WGS sequence"/>
</dbReference>
<dbReference type="AlphaFoldDB" id="X6P270"/>
<evidence type="ECO:0000313" key="1">
    <source>
        <dbReference type="EMBL" id="ETO32233.1"/>
    </source>
</evidence>
<organism evidence="1 2">
    <name type="scientific">Reticulomyxa filosa</name>
    <dbReference type="NCBI Taxonomy" id="46433"/>
    <lineage>
        <taxon>Eukaryota</taxon>
        <taxon>Sar</taxon>
        <taxon>Rhizaria</taxon>
        <taxon>Retaria</taxon>
        <taxon>Foraminifera</taxon>
        <taxon>Monothalamids</taxon>
        <taxon>Reticulomyxidae</taxon>
        <taxon>Reticulomyxa</taxon>
    </lineage>
</organism>
<protein>
    <submittedName>
        <fullName evidence="1">Uncharacterized protein</fullName>
    </submittedName>
</protein>